<dbReference type="Proteomes" id="UP001589810">
    <property type="component" value="Unassembled WGS sequence"/>
</dbReference>
<sequence>MDETKALSARQRRCLARLDRSLAGDAVFRQLGGLFLEPARTRPPGRKTLWCLVVMGAGFVLAAVGAASDALMGVGAAAAVVVGVTALTGALAFLLADSTGDAPLRTRSWGL</sequence>
<organism evidence="2 3">
    <name type="scientific">Kutzneria chonburiensis</name>
    <dbReference type="NCBI Taxonomy" id="1483604"/>
    <lineage>
        <taxon>Bacteria</taxon>
        <taxon>Bacillati</taxon>
        <taxon>Actinomycetota</taxon>
        <taxon>Actinomycetes</taxon>
        <taxon>Pseudonocardiales</taxon>
        <taxon>Pseudonocardiaceae</taxon>
        <taxon>Kutzneria</taxon>
    </lineage>
</organism>
<evidence type="ECO:0000313" key="3">
    <source>
        <dbReference type="Proteomes" id="UP001589810"/>
    </source>
</evidence>
<proteinExistence type="predicted"/>
<feature type="transmembrane region" description="Helical" evidence="1">
    <location>
        <begin position="49"/>
        <end position="68"/>
    </location>
</feature>
<accession>A0ABV6MSU5</accession>
<gene>
    <name evidence="2" type="ORF">ACFFH7_17930</name>
</gene>
<feature type="transmembrane region" description="Helical" evidence="1">
    <location>
        <begin position="74"/>
        <end position="96"/>
    </location>
</feature>
<dbReference type="EMBL" id="JBHLUD010000005">
    <property type="protein sequence ID" value="MFC0543388.1"/>
    <property type="molecule type" value="Genomic_DNA"/>
</dbReference>
<reference evidence="2 3" key="1">
    <citation type="submission" date="2024-09" db="EMBL/GenBank/DDBJ databases">
        <authorList>
            <person name="Sun Q."/>
            <person name="Mori K."/>
        </authorList>
    </citation>
    <scope>NUCLEOTIDE SEQUENCE [LARGE SCALE GENOMIC DNA]</scope>
    <source>
        <strain evidence="2 3">TBRC 1432</strain>
    </source>
</reference>
<keyword evidence="1" id="KW-0812">Transmembrane</keyword>
<comment type="caution">
    <text evidence="2">The sequence shown here is derived from an EMBL/GenBank/DDBJ whole genome shotgun (WGS) entry which is preliminary data.</text>
</comment>
<keyword evidence="1" id="KW-0472">Membrane</keyword>
<keyword evidence="1" id="KW-1133">Transmembrane helix</keyword>
<name>A0ABV6MSU5_9PSEU</name>
<protein>
    <submittedName>
        <fullName evidence="2">DUF3040 domain-containing protein</fullName>
    </submittedName>
</protein>
<keyword evidence="3" id="KW-1185">Reference proteome</keyword>
<dbReference type="RefSeq" id="WP_273940729.1">
    <property type="nucleotide sequence ID" value="NZ_CP097263.1"/>
</dbReference>
<evidence type="ECO:0000256" key="1">
    <source>
        <dbReference type="SAM" id="Phobius"/>
    </source>
</evidence>
<evidence type="ECO:0000313" key="2">
    <source>
        <dbReference type="EMBL" id="MFC0543388.1"/>
    </source>
</evidence>